<evidence type="ECO:0000313" key="2">
    <source>
        <dbReference type="Proteomes" id="UP000789525"/>
    </source>
</evidence>
<dbReference type="Proteomes" id="UP000789525">
    <property type="component" value="Unassembled WGS sequence"/>
</dbReference>
<keyword evidence="2" id="KW-1185">Reference proteome</keyword>
<dbReference type="EMBL" id="CAJVPT010055470">
    <property type="protein sequence ID" value="CAG8755239.1"/>
    <property type="molecule type" value="Genomic_DNA"/>
</dbReference>
<feature type="non-terminal residue" evidence="1">
    <location>
        <position position="100"/>
    </location>
</feature>
<comment type="caution">
    <text evidence="1">The sequence shown here is derived from an EMBL/GenBank/DDBJ whole genome shotgun (WGS) entry which is preliminary data.</text>
</comment>
<reference evidence="1" key="1">
    <citation type="submission" date="2021-06" db="EMBL/GenBank/DDBJ databases">
        <authorList>
            <person name="Kallberg Y."/>
            <person name="Tangrot J."/>
            <person name="Rosling A."/>
        </authorList>
    </citation>
    <scope>NUCLEOTIDE SEQUENCE</scope>
    <source>
        <strain evidence="1">CL356</strain>
    </source>
</reference>
<name>A0ACA9QMP7_9GLOM</name>
<evidence type="ECO:0000313" key="1">
    <source>
        <dbReference type="EMBL" id="CAG8755239.1"/>
    </source>
</evidence>
<sequence>REKHNEKGGDGGGGVSSWREKGEGWQAYAGPQSSLTKQSALTPPSGAGSAVLVGNPNPGFGLGTGRGAARATRAVATRTATKRIGFMIEAFLVESSSAET</sequence>
<feature type="non-terminal residue" evidence="1">
    <location>
        <position position="1"/>
    </location>
</feature>
<organism evidence="1 2">
    <name type="scientific">Acaulospora colombiana</name>
    <dbReference type="NCBI Taxonomy" id="27376"/>
    <lineage>
        <taxon>Eukaryota</taxon>
        <taxon>Fungi</taxon>
        <taxon>Fungi incertae sedis</taxon>
        <taxon>Mucoromycota</taxon>
        <taxon>Glomeromycotina</taxon>
        <taxon>Glomeromycetes</taxon>
        <taxon>Diversisporales</taxon>
        <taxon>Acaulosporaceae</taxon>
        <taxon>Acaulospora</taxon>
    </lineage>
</organism>
<proteinExistence type="predicted"/>
<accession>A0ACA9QMP7</accession>
<protein>
    <submittedName>
        <fullName evidence="1">10482_t:CDS:1</fullName>
    </submittedName>
</protein>
<gene>
    <name evidence="1" type="ORF">ACOLOM_LOCUS12919</name>
</gene>